<dbReference type="InterPro" id="IPR031155">
    <property type="entry name" value="DUR"/>
</dbReference>
<keyword evidence="6 9" id="KW-0472">Membrane</keyword>
<evidence type="ECO:0000256" key="7">
    <source>
        <dbReference type="RuleBase" id="RU362091"/>
    </source>
</evidence>
<feature type="transmembrane region" description="Helical" evidence="9">
    <location>
        <begin position="305"/>
        <end position="325"/>
    </location>
</feature>
<evidence type="ECO:0000256" key="5">
    <source>
        <dbReference type="ARBA" id="ARBA00022989"/>
    </source>
</evidence>
<dbReference type="GO" id="GO:0005886">
    <property type="term" value="C:plasma membrane"/>
    <property type="evidence" value="ECO:0007669"/>
    <property type="project" value="TreeGrafter"/>
</dbReference>
<gene>
    <name evidence="10" type="ORF">PENSTE_c018G05271</name>
</gene>
<feature type="transmembrane region" description="Helical" evidence="9">
    <location>
        <begin position="439"/>
        <end position="459"/>
    </location>
</feature>
<dbReference type="InterPro" id="IPR001734">
    <property type="entry name" value="Na/solute_symporter"/>
</dbReference>
<dbReference type="PANTHER" id="PTHR46154:SF1">
    <property type="entry name" value="ACTIVE TRANSPORTER, PUTATIVE (AFU_ORTHOLOGUE AFUA_1G17570)-RELATED"/>
    <property type="match status" value="1"/>
</dbReference>
<evidence type="ECO:0000256" key="2">
    <source>
        <dbReference type="ARBA" id="ARBA00006434"/>
    </source>
</evidence>
<dbReference type="STRING" id="303698.A0A1V6SX18"/>
<feature type="transmembrane region" description="Helical" evidence="9">
    <location>
        <begin position="100"/>
        <end position="120"/>
    </location>
</feature>
<feature type="compositionally biased region" description="Basic and acidic residues" evidence="8">
    <location>
        <begin position="663"/>
        <end position="674"/>
    </location>
</feature>
<feature type="transmembrane region" description="Helical" evidence="9">
    <location>
        <begin position="618"/>
        <end position="643"/>
    </location>
</feature>
<dbReference type="AlphaFoldDB" id="A0A1V6SX18"/>
<dbReference type="Gene3D" id="1.20.1730.10">
    <property type="entry name" value="Sodium/glucose cotransporter"/>
    <property type="match status" value="1"/>
</dbReference>
<sequence length="701" mass="75647">MSTVHPRDGISTVEPPLSQAVGYVVVVVIGIVIAFIMMIITQVLKRTTGEDNKKTEMFMTANRSVRTGLTASAVISSWLWSTALLGSSFVGYSYGIAGPFWFAAGCSPMIVFFALLGISCKRKIPEAHTSLEVVRIRYGRVAHIVFMILCLVNNIFACANMLLGAAAVITAVSGMHVIAATFLLPVGVTIYTFVGGIKATFLTDYFHTAIILIIACYFSVKAFSTDQVGSIENLYDLIQAAAQKHPVSGNHEGTYLTMTSKSAILFGIFHTCSNFGLVIMDTSYFIKAFSAAPSSVVPGYTIGGIAYFAIPWALGTVMSSLAIGLEDQPNFPTFPRRMTSSEVSNGLVLPYAAITIAGKGGAAAVLLIVFMAVTSTLSAQVIAVSSILSFDVYREYFKKSATDKDLIRSSHFGVVFFAAFSAGFSTMLHYVGIDLGWTLYMLGVVTCPGIFPMIFTVLWRKHSKAAAILSPILGLATGLAVWLGTASHFGGEVSVASTGEILPCVYGTVASCFSPILYSVVITLVRPQNYDWADFKKEKLALEKLDSSLTTAAHHETTNQSRHGSLEEGGVSSAAYDAQELKRWGRIAAFWSIATFLGHWVIWPLPMYGSHYVFEKKFFVAWVVVAIIWLWGTMLVAIFAPLLDGGIQQILQVYRGLTGRPDHVGDNQAKKHNEVTSASPSQSGGSSIDGNQEKESTTRSA</sequence>
<comment type="similarity">
    <text evidence="2 7">Belongs to the sodium:solute symporter (SSF) (TC 2.A.21) family.</text>
</comment>
<feature type="transmembrane region" description="Helical" evidence="9">
    <location>
        <begin position="346"/>
        <end position="371"/>
    </location>
</feature>
<dbReference type="Pfam" id="PF00474">
    <property type="entry name" value="SSF"/>
    <property type="match status" value="1"/>
</dbReference>
<evidence type="ECO:0000313" key="11">
    <source>
        <dbReference type="Proteomes" id="UP000191285"/>
    </source>
</evidence>
<evidence type="ECO:0000256" key="6">
    <source>
        <dbReference type="ARBA" id="ARBA00023136"/>
    </source>
</evidence>
<keyword evidence="11" id="KW-1185">Reference proteome</keyword>
<dbReference type="GO" id="GO:0015204">
    <property type="term" value="F:urea transmembrane transporter activity"/>
    <property type="evidence" value="ECO:0007669"/>
    <property type="project" value="InterPro"/>
</dbReference>
<keyword evidence="4 9" id="KW-0812">Transmembrane</keyword>
<dbReference type="OrthoDB" id="6132759at2759"/>
<keyword evidence="3" id="KW-0813">Transport</keyword>
<dbReference type="NCBIfam" id="TIGR00813">
    <property type="entry name" value="sss"/>
    <property type="match status" value="1"/>
</dbReference>
<evidence type="ECO:0000256" key="1">
    <source>
        <dbReference type="ARBA" id="ARBA00004141"/>
    </source>
</evidence>
<dbReference type="CDD" id="cd11476">
    <property type="entry name" value="SLC5sbd_DUR3"/>
    <property type="match status" value="1"/>
</dbReference>
<feature type="transmembrane region" description="Helical" evidence="9">
    <location>
        <begin position="466"/>
        <end position="485"/>
    </location>
</feature>
<feature type="transmembrane region" description="Helical" evidence="9">
    <location>
        <begin position="414"/>
        <end position="433"/>
    </location>
</feature>
<comment type="subcellular location">
    <subcellularLocation>
        <location evidence="1">Membrane</location>
        <topology evidence="1">Multi-pass membrane protein</topology>
    </subcellularLocation>
</comment>
<feature type="transmembrane region" description="Helical" evidence="9">
    <location>
        <begin position="141"/>
        <end position="169"/>
    </location>
</feature>
<organism evidence="10 11">
    <name type="scientific">Penicillium steckii</name>
    <dbReference type="NCBI Taxonomy" id="303698"/>
    <lineage>
        <taxon>Eukaryota</taxon>
        <taxon>Fungi</taxon>
        <taxon>Dikarya</taxon>
        <taxon>Ascomycota</taxon>
        <taxon>Pezizomycotina</taxon>
        <taxon>Eurotiomycetes</taxon>
        <taxon>Eurotiomycetidae</taxon>
        <taxon>Eurotiales</taxon>
        <taxon>Aspergillaceae</taxon>
        <taxon>Penicillium</taxon>
    </lineage>
</organism>
<reference evidence="11" key="1">
    <citation type="journal article" date="2017" name="Nat. Microbiol.">
        <title>Global analysis of biosynthetic gene clusters reveals vast potential of secondary metabolite production in Penicillium species.</title>
        <authorList>
            <person name="Nielsen J.C."/>
            <person name="Grijseels S."/>
            <person name="Prigent S."/>
            <person name="Ji B."/>
            <person name="Dainat J."/>
            <person name="Nielsen K.F."/>
            <person name="Frisvad J.C."/>
            <person name="Workman M."/>
            <person name="Nielsen J."/>
        </authorList>
    </citation>
    <scope>NUCLEOTIDE SEQUENCE [LARGE SCALE GENOMIC DNA]</scope>
    <source>
        <strain evidence="11">IBT 24891</strain>
    </source>
</reference>
<feature type="compositionally biased region" description="Low complexity" evidence="8">
    <location>
        <begin position="677"/>
        <end position="690"/>
    </location>
</feature>
<dbReference type="GO" id="GO:0015606">
    <property type="term" value="F:spermidine transmembrane transporter activity"/>
    <property type="evidence" value="ECO:0007669"/>
    <property type="project" value="UniProtKB-ARBA"/>
</dbReference>
<feature type="compositionally biased region" description="Basic and acidic residues" evidence="8">
    <location>
        <begin position="691"/>
        <end position="701"/>
    </location>
</feature>
<dbReference type="FunFam" id="1.20.1730.10:FF:000006">
    <property type="entry name" value="Urea active transporter"/>
    <property type="match status" value="1"/>
</dbReference>
<evidence type="ECO:0000256" key="8">
    <source>
        <dbReference type="SAM" id="MobiDB-lite"/>
    </source>
</evidence>
<keyword evidence="5 9" id="KW-1133">Transmembrane helix</keyword>
<dbReference type="PANTHER" id="PTHR46154">
    <property type="match status" value="1"/>
</dbReference>
<evidence type="ECO:0000256" key="4">
    <source>
        <dbReference type="ARBA" id="ARBA00022692"/>
    </source>
</evidence>
<protein>
    <recommendedName>
        <fullName evidence="12">Urea active transporter</fullName>
    </recommendedName>
</protein>
<dbReference type="EMBL" id="MLKD01000018">
    <property type="protein sequence ID" value="OQE18370.1"/>
    <property type="molecule type" value="Genomic_DNA"/>
</dbReference>
<feature type="transmembrane region" description="Helical" evidence="9">
    <location>
        <begin position="505"/>
        <end position="525"/>
    </location>
</feature>
<proteinExistence type="inferred from homology"/>
<feature type="transmembrane region" description="Helical" evidence="9">
    <location>
        <begin position="377"/>
        <end position="393"/>
    </location>
</feature>
<evidence type="ECO:0008006" key="12">
    <source>
        <dbReference type="Google" id="ProtNLM"/>
    </source>
</evidence>
<feature type="transmembrane region" description="Helical" evidence="9">
    <location>
        <begin position="65"/>
        <end position="94"/>
    </location>
</feature>
<dbReference type="PROSITE" id="PS50283">
    <property type="entry name" value="NA_SOLUT_SYMP_3"/>
    <property type="match status" value="1"/>
</dbReference>
<evidence type="ECO:0000256" key="3">
    <source>
        <dbReference type="ARBA" id="ARBA00022448"/>
    </source>
</evidence>
<dbReference type="Proteomes" id="UP000191285">
    <property type="component" value="Unassembled WGS sequence"/>
</dbReference>
<feature type="transmembrane region" description="Helical" evidence="9">
    <location>
        <begin position="587"/>
        <end position="606"/>
    </location>
</feature>
<feature type="region of interest" description="Disordered" evidence="8">
    <location>
        <begin position="663"/>
        <end position="701"/>
    </location>
</feature>
<evidence type="ECO:0000256" key="9">
    <source>
        <dbReference type="SAM" id="Phobius"/>
    </source>
</evidence>
<feature type="transmembrane region" description="Helical" evidence="9">
    <location>
        <begin position="175"/>
        <end position="194"/>
    </location>
</feature>
<feature type="transmembrane region" description="Helical" evidence="9">
    <location>
        <begin position="20"/>
        <end position="44"/>
    </location>
</feature>
<accession>A0A1V6SX18</accession>
<evidence type="ECO:0000313" key="10">
    <source>
        <dbReference type="EMBL" id="OQE18370.1"/>
    </source>
</evidence>
<dbReference type="InterPro" id="IPR038377">
    <property type="entry name" value="Na/Glc_symporter_sf"/>
</dbReference>
<comment type="caution">
    <text evidence="10">The sequence shown here is derived from an EMBL/GenBank/DDBJ whole genome shotgun (WGS) entry which is preliminary data.</text>
</comment>
<name>A0A1V6SX18_9EURO</name>